<evidence type="ECO:0000313" key="2">
    <source>
        <dbReference type="Proteomes" id="UP000507470"/>
    </source>
</evidence>
<sequence length="243" mass="27440">MDENLSQDEVEGKKIKDYIIDTKNIDNKLREEHGIMENQEPRGVLEIQEKHQVEEIIKEETVENIAKPETNIDILAAHTLKPMEISVNDSGINITDKTTDSFLRCIGDNVPTILEIINSLPSSPKRRQLPVIQQDTESRKITVSKNTESLEKAVSKNSELLNKDNSEKSGSVENLVNKTNESFNKVMKKNTELSEKLVHKKVELPGKTSSLQNGLHQHKSKRTFLAQGSIKVVDHVCLICDHN</sequence>
<proteinExistence type="predicted"/>
<keyword evidence="2" id="KW-1185">Reference proteome</keyword>
<dbReference type="AlphaFoldDB" id="A0A6J8AN37"/>
<organism evidence="1 2">
    <name type="scientific">Mytilus coruscus</name>
    <name type="common">Sea mussel</name>
    <dbReference type="NCBI Taxonomy" id="42192"/>
    <lineage>
        <taxon>Eukaryota</taxon>
        <taxon>Metazoa</taxon>
        <taxon>Spiralia</taxon>
        <taxon>Lophotrochozoa</taxon>
        <taxon>Mollusca</taxon>
        <taxon>Bivalvia</taxon>
        <taxon>Autobranchia</taxon>
        <taxon>Pteriomorphia</taxon>
        <taxon>Mytilida</taxon>
        <taxon>Mytiloidea</taxon>
        <taxon>Mytilidae</taxon>
        <taxon>Mytilinae</taxon>
        <taxon>Mytilus</taxon>
    </lineage>
</organism>
<accession>A0A6J8AN37</accession>
<name>A0A6J8AN37_MYTCO</name>
<dbReference type="EMBL" id="CACVKT020001743">
    <property type="protein sequence ID" value="CAC5370995.1"/>
    <property type="molecule type" value="Genomic_DNA"/>
</dbReference>
<protein>
    <submittedName>
        <fullName evidence="1">Uncharacterized protein</fullName>
    </submittedName>
</protein>
<reference evidence="1 2" key="1">
    <citation type="submission" date="2020-06" db="EMBL/GenBank/DDBJ databases">
        <authorList>
            <person name="Li R."/>
            <person name="Bekaert M."/>
        </authorList>
    </citation>
    <scope>NUCLEOTIDE SEQUENCE [LARGE SCALE GENOMIC DNA]</scope>
    <source>
        <strain evidence="2">wild</strain>
    </source>
</reference>
<evidence type="ECO:0000313" key="1">
    <source>
        <dbReference type="EMBL" id="CAC5370995.1"/>
    </source>
</evidence>
<dbReference type="Proteomes" id="UP000507470">
    <property type="component" value="Unassembled WGS sequence"/>
</dbReference>
<gene>
    <name evidence="1" type="ORF">MCOR_9615</name>
</gene>